<organism evidence="1 2">
    <name type="scientific">Stegodyphus mimosarum</name>
    <name type="common">African social velvet spider</name>
    <dbReference type="NCBI Taxonomy" id="407821"/>
    <lineage>
        <taxon>Eukaryota</taxon>
        <taxon>Metazoa</taxon>
        <taxon>Ecdysozoa</taxon>
        <taxon>Arthropoda</taxon>
        <taxon>Chelicerata</taxon>
        <taxon>Arachnida</taxon>
        <taxon>Araneae</taxon>
        <taxon>Araneomorphae</taxon>
        <taxon>Entelegynae</taxon>
        <taxon>Eresoidea</taxon>
        <taxon>Eresidae</taxon>
        <taxon>Stegodyphus</taxon>
    </lineage>
</organism>
<dbReference type="AlphaFoldDB" id="A0A087TCI9"/>
<reference evidence="1 2" key="1">
    <citation type="submission" date="2013-11" db="EMBL/GenBank/DDBJ databases">
        <title>Genome sequencing of Stegodyphus mimosarum.</title>
        <authorList>
            <person name="Bechsgaard J."/>
        </authorList>
    </citation>
    <scope>NUCLEOTIDE SEQUENCE [LARGE SCALE GENOMIC DNA]</scope>
</reference>
<evidence type="ECO:0000313" key="1">
    <source>
        <dbReference type="EMBL" id="KFM62828.1"/>
    </source>
</evidence>
<dbReference type="Proteomes" id="UP000054359">
    <property type="component" value="Unassembled WGS sequence"/>
</dbReference>
<keyword evidence="2" id="KW-1185">Reference proteome</keyword>
<dbReference type="EMBL" id="KK114590">
    <property type="protein sequence ID" value="KFM62828.1"/>
    <property type="molecule type" value="Genomic_DNA"/>
</dbReference>
<evidence type="ECO:0000313" key="2">
    <source>
        <dbReference type="Proteomes" id="UP000054359"/>
    </source>
</evidence>
<accession>A0A087TCI9</accession>
<proteinExistence type="predicted"/>
<protein>
    <submittedName>
        <fullName evidence="1">Uncharacterized protein</fullName>
    </submittedName>
</protein>
<sequence>MLSPYPLFTKYSLLTQFRSESGIRPTIALLISLAAISRNSVELASLYHAACGVQMRLGASFNGPAKALYGSFSWTSKAAALIRPSFKAEARAFSSTRPPRAVFTRNAP</sequence>
<gene>
    <name evidence="1" type="ORF">X975_11971</name>
</gene>
<feature type="non-terminal residue" evidence="1">
    <location>
        <position position="108"/>
    </location>
</feature>
<name>A0A087TCI9_STEMI</name>